<gene>
    <name evidence="2" type="ORF">METZ01_LOCUS460096</name>
</gene>
<feature type="region of interest" description="Disordered" evidence="1">
    <location>
        <begin position="11"/>
        <end position="36"/>
    </location>
</feature>
<dbReference type="AlphaFoldDB" id="A0A383AHK0"/>
<sequence>VTDTAIWEPWGGAPDPLQMEEAARPPRYRHTSSNRISDQRKKMLVDMLGTSLEYGGVMARRDGLYADNYSIPQEDIIPGANLWLQNENTGFTYDVLTELL</sequence>
<evidence type="ECO:0000256" key="1">
    <source>
        <dbReference type="SAM" id="MobiDB-lite"/>
    </source>
</evidence>
<reference evidence="2" key="1">
    <citation type="submission" date="2018-05" db="EMBL/GenBank/DDBJ databases">
        <authorList>
            <person name="Lanie J.A."/>
            <person name="Ng W.-L."/>
            <person name="Kazmierczak K.M."/>
            <person name="Andrzejewski T.M."/>
            <person name="Davidsen T.M."/>
            <person name="Wayne K.J."/>
            <person name="Tettelin H."/>
            <person name="Glass J.I."/>
            <person name="Rusch D."/>
            <person name="Podicherti R."/>
            <person name="Tsui H.-C.T."/>
            <person name="Winkler M.E."/>
        </authorList>
    </citation>
    <scope>NUCLEOTIDE SEQUENCE</scope>
</reference>
<dbReference type="EMBL" id="UINC01192215">
    <property type="protein sequence ID" value="SVE07242.1"/>
    <property type="molecule type" value="Genomic_DNA"/>
</dbReference>
<accession>A0A383AHK0</accession>
<feature type="non-terminal residue" evidence="2">
    <location>
        <position position="100"/>
    </location>
</feature>
<evidence type="ECO:0000313" key="2">
    <source>
        <dbReference type="EMBL" id="SVE07242.1"/>
    </source>
</evidence>
<feature type="non-terminal residue" evidence="2">
    <location>
        <position position="1"/>
    </location>
</feature>
<organism evidence="2">
    <name type="scientific">marine metagenome</name>
    <dbReference type="NCBI Taxonomy" id="408172"/>
    <lineage>
        <taxon>unclassified sequences</taxon>
        <taxon>metagenomes</taxon>
        <taxon>ecological metagenomes</taxon>
    </lineage>
</organism>
<protein>
    <submittedName>
        <fullName evidence="2">Uncharacterized protein</fullName>
    </submittedName>
</protein>
<proteinExistence type="predicted"/>
<name>A0A383AHK0_9ZZZZ</name>